<dbReference type="eggNOG" id="ENOG502RXVH">
    <property type="taxonomic scope" value="Eukaryota"/>
</dbReference>
<organism evidence="7 8">
    <name type="scientific">Erythranthe guttata</name>
    <name type="common">Yellow monkey flower</name>
    <name type="synonym">Mimulus guttatus</name>
    <dbReference type="NCBI Taxonomy" id="4155"/>
    <lineage>
        <taxon>Eukaryota</taxon>
        <taxon>Viridiplantae</taxon>
        <taxon>Streptophyta</taxon>
        <taxon>Embryophyta</taxon>
        <taxon>Tracheophyta</taxon>
        <taxon>Spermatophyta</taxon>
        <taxon>Magnoliopsida</taxon>
        <taxon>eudicotyledons</taxon>
        <taxon>Gunneridae</taxon>
        <taxon>Pentapetalae</taxon>
        <taxon>asterids</taxon>
        <taxon>lamiids</taxon>
        <taxon>Lamiales</taxon>
        <taxon>Phrymaceae</taxon>
        <taxon>Erythranthe</taxon>
    </lineage>
</organism>
<keyword evidence="3" id="KW-0964">Secreted</keyword>
<accession>A0A022QR15</accession>
<reference evidence="7 8" key="1">
    <citation type="journal article" date="2013" name="Proc. Natl. Acad. Sci. U.S.A.">
        <title>Fine-scale variation in meiotic recombination in Mimulus inferred from population shotgun sequencing.</title>
        <authorList>
            <person name="Hellsten U."/>
            <person name="Wright K.M."/>
            <person name="Jenkins J."/>
            <person name="Shu S."/>
            <person name="Yuan Y."/>
            <person name="Wessler S.R."/>
            <person name="Schmutz J."/>
            <person name="Willis J.H."/>
            <person name="Rokhsar D.S."/>
        </authorList>
    </citation>
    <scope>NUCLEOTIDE SEQUENCE [LARGE SCALE GENOMIC DNA]</scope>
    <source>
        <strain evidence="8">cv. DUN x IM62</strain>
    </source>
</reference>
<proteinExistence type="inferred from homology"/>
<dbReference type="Gene3D" id="2.40.40.10">
    <property type="entry name" value="RlpA-like domain"/>
    <property type="match status" value="1"/>
</dbReference>
<dbReference type="GO" id="GO:0005576">
    <property type="term" value="C:extracellular region"/>
    <property type="evidence" value="ECO:0007669"/>
    <property type="project" value="UniProtKB-SubCell"/>
</dbReference>
<evidence type="ECO:0000313" key="8">
    <source>
        <dbReference type="Proteomes" id="UP000030748"/>
    </source>
</evidence>
<evidence type="ECO:0000256" key="5">
    <source>
        <dbReference type="SAM" id="MobiDB-lite"/>
    </source>
</evidence>
<evidence type="ECO:0000256" key="4">
    <source>
        <dbReference type="ARBA" id="ARBA00022729"/>
    </source>
</evidence>
<comment type="similarity">
    <text evidence="2">Belongs to the kiwellin family.</text>
</comment>
<dbReference type="SUPFAM" id="SSF50685">
    <property type="entry name" value="Barwin-like endoglucanases"/>
    <property type="match status" value="1"/>
</dbReference>
<dbReference type="AlphaFoldDB" id="A0A022QR15"/>
<sequence>MANTIPISFCLFTLISIIIQFAIGNAQSSCNGPCQTLNDCAGQLICSNGKCNDDPRVGSRVCSGGSGSGGGGGGSGGGGGGGGGEGGQCRPSGTLHCRGKSYPQYSCSPVVSSSTPAKLTLNDFSDGGDGGGPSECDNNYHSKSERVVALSTGWYNGGSRCGKMIRIVARNGRSTTAKVVDECDSRNGCDKEHDGQPPCLNNIVDGSDAVWKALGLDEDIGVVPVTWSMA</sequence>
<evidence type="ECO:0000256" key="6">
    <source>
        <dbReference type="SAM" id="SignalP"/>
    </source>
</evidence>
<evidence type="ECO:0000256" key="2">
    <source>
        <dbReference type="ARBA" id="ARBA00005592"/>
    </source>
</evidence>
<dbReference type="Pfam" id="PF24300">
    <property type="entry name" value="KWL1"/>
    <property type="match status" value="1"/>
</dbReference>
<name>A0A022QR15_ERYGU</name>
<feature type="region of interest" description="Disordered" evidence="5">
    <location>
        <begin position="118"/>
        <end position="139"/>
    </location>
</feature>
<gene>
    <name evidence="7" type="ORF">MIMGU_mgv1a022999mg</name>
</gene>
<keyword evidence="4 6" id="KW-0732">Signal</keyword>
<feature type="signal peptide" evidence="6">
    <location>
        <begin position="1"/>
        <end position="26"/>
    </location>
</feature>
<dbReference type="PANTHER" id="PTHR33191">
    <property type="entry name" value="RIPENING-RELATED PROTEIN 2-RELATED"/>
    <property type="match status" value="1"/>
</dbReference>
<dbReference type="EMBL" id="KI631062">
    <property type="protein sequence ID" value="EYU30381.1"/>
    <property type="molecule type" value="Genomic_DNA"/>
</dbReference>
<dbReference type="PhylomeDB" id="A0A022QR15"/>
<evidence type="ECO:0000256" key="3">
    <source>
        <dbReference type="ARBA" id="ARBA00022525"/>
    </source>
</evidence>
<dbReference type="InterPro" id="IPR036908">
    <property type="entry name" value="RlpA-like_sf"/>
</dbReference>
<dbReference type="InterPro" id="IPR039271">
    <property type="entry name" value="Kiwellin-like"/>
</dbReference>
<evidence type="ECO:0000256" key="1">
    <source>
        <dbReference type="ARBA" id="ARBA00004613"/>
    </source>
</evidence>
<feature type="region of interest" description="Disordered" evidence="5">
    <location>
        <begin position="67"/>
        <end position="87"/>
    </location>
</feature>
<evidence type="ECO:0008006" key="9">
    <source>
        <dbReference type="Google" id="ProtNLM"/>
    </source>
</evidence>
<dbReference type="CDD" id="cd22270">
    <property type="entry name" value="DPBB_kiwellin-like"/>
    <property type="match status" value="1"/>
</dbReference>
<dbReference type="Proteomes" id="UP000030748">
    <property type="component" value="Unassembled WGS sequence"/>
</dbReference>
<dbReference type="STRING" id="4155.A0A022QR15"/>
<comment type="subcellular location">
    <subcellularLocation>
        <location evidence="1">Secreted</location>
    </subcellularLocation>
</comment>
<dbReference type="PANTHER" id="PTHR33191:SF9">
    <property type="entry name" value="RIPENING-RELATED PROTEIN 2-RELATED"/>
    <property type="match status" value="1"/>
</dbReference>
<feature type="chain" id="PRO_5001507482" description="RlpA-like protein double-psi beta-barrel domain-containing protein" evidence="6">
    <location>
        <begin position="27"/>
        <end position="230"/>
    </location>
</feature>
<protein>
    <recommendedName>
        <fullName evidence="9">RlpA-like protein double-psi beta-barrel domain-containing protein</fullName>
    </recommendedName>
</protein>
<evidence type="ECO:0000313" key="7">
    <source>
        <dbReference type="EMBL" id="EYU30381.1"/>
    </source>
</evidence>
<keyword evidence="8" id="KW-1185">Reference proteome</keyword>